<dbReference type="InterPro" id="IPR019786">
    <property type="entry name" value="Zinc_finger_PHD-type_CS"/>
</dbReference>
<evidence type="ECO:0000256" key="3">
    <source>
        <dbReference type="ARBA" id="ARBA00022833"/>
    </source>
</evidence>
<feature type="compositionally biased region" description="Polar residues" evidence="5">
    <location>
        <begin position="299"/>
        <end position="314"/>
    </location>
</feature>
<dbReference type="InterPro" id="IPR019787">
    <property type="entry name" value="Znf_PHD-finger"/>
</dbReference>
<protein>
    <recommendedName>
        <fullName evidence="6">PHD-type domain-containing protein</fullName>
    </recommendedName>
</protein>
<dbReference type="InterPro" id="IPR001965">
    <property type="entry name" value="Znf_PHD"/>
</dbReference>
<accession>A0AAV9PQC4</accession>
<feature type="compositionally biased region" description="Polar residues" evidence="5">
    <location>
        <begin position="371"/>
        <end position="380"/>
    </location>
</feature>
<dbReference type="SUPFAM" id="SSF57903">
    <property type="entry name" value="FYVE/PHD zinc finger"/>
    <property type="match status" value="1"/>
</dbReference>
<dbReference type="InterPro" id="IPR013083">
    <property type="entry name" value="Znf_RING/FYVE/PHD"/>
</dbReference>
<feature type="compositionally biased region" description="Polar residues" evidence="5">
    <location>
        <begin position="404"/>
        <end position="416"/>
    </location>
</feature>
<feature type="compositionally biased region" description="Basic residues" evidence="5">
    <location>
        <begin position="224"/>
        <end position="233"/>
    </location>
</feature>
<evidence type="ECO:0000259" key="6">
    <source>
        <dbReference type="PROSITE" id="PS50016"/>
    </source>
</evidence>
<evidence type="ECO:0000256" key="1">
    <source>
        <dbReference type="ARBA" id="ARBA00022723"/>
    </source>
</evidence>
<feature type="compositionally biased region" description="Low complexity" evidence="5">
    <location>
        <begin position="324"/>
        <end position="339"/>
    </location>
</feature>
<gene>
    <name evidence="7" type="ORF">LTR77_001602</name>
</gene>
<feature type="compositionally biased region" description="Polar residues" evidence="5">
    <location>
        <begin position="234"/>
        <end position="247"/>
    </location>
</feature>
<feature type="domain" description="PHD-type" evidence="6">
    <location>
        <begin position="43"/>
        <end position="90"/>
    </location>
</feature>
<reference evidence="7 8" key="1">
    <citation type="submission" date="2023-08" db="EMBL/GenBank/DDBJ databases">
        <title>Black Yeasts Isolated from many extreme environments.</title>
        <authorList>
            <person name="Coleine C."/>
            <person name="Stajich J.E."/>
            <person name="Selbmann L."/>
        </authorList>
    </citation>
    <scope>NUCLEOTIDE SEQUENCE [LARGE SCALE GENOMIC DNA]</scope>
    <source>
        <strain evidence="7 8">CCFEE 5935</strain>
    </source>
</reference>
<dbReference type="RefSeq" id="XP_064663191.1">
    <property type="nucleotide sequence ID" value="XM_064798864.1"/>
</dbReference>
<evidence type="ECO:0000256" key="4">
    <source>
        <dbReference type="PROSITE-ProRule" id="PRU00146"/>
    </source>
</evidence>
<dbReference type="AlphaFoldDB" id="A0AAV9PQC4"/>
<dbReference type="PANTHER" id="PTHR12618:SF20">
    <property type="entry name" value="PHD AND RING FINGER DOMAIN-CONTAINING PROTEIN 1"/>
    <property type="match status" value="1"/>
</dbReference>
<dbReference type="Proteomes" id="UP001337655">
    <property type="component" value="Unassembled WGS sequence"/>
</dbReference>
<evidence type="ECO:0000313" key="8">
    <source>
        <dbReference type="Proteomes" id="UP001337655"/>
    </source>
</evidence>
<comment type="caution">
    <text evidence="7">The sequence shown here is derived from an EMBL/GenBank/DDBJ whole genome shotgun (WGS) entry which is preliminary data.</text>
</comment>
<evidence type="ECO:0000313" key="7">
    <source>
        <dbReference type="EMBL" id="KAK5174522.1"/>
    </source>
</evidence>
<evidence type="ECO:0000256" key="5">
    <source>
        <dbReference type="SAM" id="MobiDB-lite"/>
    </source>
</evidence>
<organism evidence="7 8">
    <name type="scientific">Saxophila tyrrhenica</name>
    <dbReference type="NCBI Taxonomy" id="1690608"/>
    <lineage>
        <taxon>Eukaryota</taxon>
        <taxon>Fungi</taxon>
        <taxon>Dikarya</taxon>
        <taxon>Ascomycota</taxon>
        <taxon>Pezizomycotina</taxon>
        <taxon>Dothideomycetes</taxon>
        <taxon>Dothideomycetidae</taxon>
        <taxon>Mycosphaerellales</taxon>
        <taxon>Extremaceae</taxon>
        <taxon>Saxophila</taxon>
    </lineage>
</organism>
<dbReference type="EMBL" id="JAVRRT010000002">
    <property type="protein sequence ID" value="KAK5174522.1"/>
    <property type="molecule type" value="Genomic_DNA"/>
</dbReference>
<sequence length="496" mass="55347">MVELSRVVGGPVVNSYAVQDKVQEAELDPTMIIEDELFAAEAWEPCSVCGAADETHELMYCDRCDKATHVFCAGFDESPEIWYCEECHTNMDNGDATTRVTPGARRRTRGRMPTGRRQTRGRNDPTWARVWQEVSRRLDFDLDFPFDDDTGDQRTEEQRREFSRWERRFQVASQQGAANRLRNIANAQIQQAEPAYRPAPESQEELRAWNAFDKARESQDAPTHVRRRKRKRTASPSSSGHEVTTNEAPQQKRPRLRRPRVVAPEPEQNGESSADVAQRPGDGPTFLSSLLREVESKPVSASSPGASDQQNGQYSPRDSPPAPSASSSDCGTPPRRLSATPPPPATRRLPVSPPLSSTIVPLSSPMGATFSPFSPTQTSAKEQRRGRRHQDSPHASDDEAPQDRASSASPSRNLSYSAKEEIQRMVKLSLRPRYNNTEITKDQYTDINRDVSRKLYELVGSAAALSDQAEREKWQGVADDEVKKAVDAANGTAEDE</sequence>
<dbReference type="PROSITE" id="PS01359">
    <property type="entry name" value="ZF_PHD_1"/>
    <property type="match status" value="1"/>
</dbReference>
<dbReference type="GO" id="GO:0008270">
    <property type="term" value="F:zinc ion binding"/>
    <property type="evidence" value="ECO:0007669"/>
    <property type="project" value="UniProtKB-KW"/>
</dbReference>
<dbReference type="PROSITE" id="PS50016">
    <property type="entry name" value="ZF_PHD_2"/>
    <property type="match status" value="1"/>
</dbReference>
<dbReference type="GeneID" id="89922950"/>
<dbReference type="InterPro" id="IPR047157">
    <property type="entry name" value="PHRF1/Atg35"/>
</dbReference>
<evidence type="ECO:0000256" key="2">
    <source>
        <dbReference type="ARBA" id="ARBA00022771"/>
    </source>
</evidence>
<dbReference type="PANTHER" id="PTHR12618">
    <property type="entry name" value="PHD AND RING FINGER DOMAIN-CONTAINING PROTEIN 1"/>
    <property type="match status" value="1"/>
</dbReference>
<dbReference type="Pfam" id="PF00628">
    <property type="entry name" value="PHD"/>
    <property type="match status" value="1"/>
</dbReference>
<keyword evidence="3" id="KW-0862">Zinc</keyword>
<name>A0AAV9PQC4_9PEZI</name>
<keyword evidence="1" id="KW-0479">Metal-binding</keyword>
<dbReference type="InterPro" id="IPR011011">
    <property type="entry name" value="Znf_FYVE_PHD"/>
</dbReference>
<feature type="region of interest" description="Disordered" evidence="5">
    <location>
        <begin position="212"/>
        <end position="420"/>
    </location>
</feature>
<dbReference type="Gene3D" id="3.30.40.10">
    <property type="entry name" value="Zinc/RING finger domain, C3HC4 (zinc finger)"/>
    <property type="match status" value="1"/>
</dbReference>
<proteinExistence type="predicted"/>
<keyword evidence="2 4" id="KW-0863">Zinc-finger</keyword>
<keyword evidence="8" id="KW-1185">Reference proteome</keyword>
<dbReference type="SMART" id="SM00249">
    <property type="entry name" value="PHD"/>
    <property type="match status" value="1"/>
</dbReference>